<accession>A0ACB7ZKF9</accession>
<organism evidence="1 2">
    <name type="scientific">Vaccinium darrowii</name>
    <dbReference type="NCBI Taxonomy" id="229202"/>
    <lineage>
        <taxon>Eukaryota</taxon>
        <taxon>Viridiplantae</taxon>
        <taxon>Streptophyta</taxon>
        <taxon>Embryophyta</taxon>
        <taxon>Tracheophyta</taxon>
        <taxon>Spermatophyta</taxon>
        <taxon>Magnoliopsida</taxon>
        <taxon>eudicotyledons</taxon>
        <taxon>Gunneridae</taxon>
        <taxon>Pentapetalae</taxon>
        <taxon>asterids</taxon>
        <taxon>Ericales</taxon>
        <taxon>Ericaceae</taxon>
        <taxon>Vaccinioideae</taxon>
        <taxon>Vaccinieae</taxon>
        <taxon>Vaccinium</taxon>
    </lineage>
</organism>
<gene>
    <name evidence="1" type="ORF">Vadar_015065</name>
</gene>
<evidence type="ECO:0000313" key="2">
    <source>
        <dbReference type="Proteomes" id="UP000828048"/>
    </source>
</evidence>
<comment type="caution">
    <text evidence="1">The sequence shown here is derived from an EMBL/GenBank/DDBJ whole genome shotgun (WGS) entry which is preliminary data.</text>
</comment>
<protein>
    <submittedName>
        <fullName evidence="1">Uncharacterized protein</fullName>
    </submittedName>
</protein>
<evidence type="ECO:0000313" key="1">
    <source>
        <dbReference type="EMBL" id="KAH7866065.1"/>
    </source>
</evidence>
<reference evidence="1 2" key="1">
    <citation type="journal article" date="2021" name="Hortic Res">
        <title>High-quality reference genome and annotation aids understanding of berry development for evergreen blueberry (Vaccinium darrowii).</title>
        <authorList>
            <person name="Yu J."/>
            <person name="Hulse-Kemp A.M."/>
            <person name="Babiker E."/>
            <person name="Staton M."/>
        </authorList>
    </citation>
    <scope>NUCLEOTIDE SEQUENCE [LARGE SCALE GENOMIC DNA]</scope>
    <source>
        <strain evidence="2">cv. NJ 8807/NJ 8810</strain>
        <tissue evidence="1">Young leaf</tissue>
    </source>
</reference>
<dbReference type="EMBL" id="CM037159">
    <property type="protein sequence ID" value="KAH7866065.1"/>
    <property type="molecule type" value="Genomic_DNA"/>
</dbReference>
<sequence length="164" mass="17810">MGSSCFPHSPSSSSSYSPYSSKSVFFYSFSKNGGFHAMNRTTRACIRQENPNEGVSCKRKAIRFVGISVLPFLQLKAKPLESLAIEKAGLGMADQTQNAEQTLQRVTSPTSFLSLLNGLGIFSSVLLGALYALTRKEKVAAEAEIKSARMLLTYQKAVPDDDST</sequence>
<keyword evidence="2" id="KW-1185">Reference proteome</keyword>
<proteinExistence type="predicted"/>
<dbReference type="Proteomes" id="UP000828048">
    <property type="component" value="Chromosome 9"/>
</dbReference>
<name>A0ACB7ZKF9_9ERIC</name>